<protein>
    <submittedName>
        <fullName evidence="2">Uncharacterized protein</fullName>
    </submittedName>
</protein>
<proteinExistence type="predicted"/>
<reference evidence="2" key="1">
    <citation type="submission" date="2022-11" db="UniProtKB">
        <authorList>
            <consortium name="WormBaseParasite"/>
        </authorList>
    </citation>
    <scope>IDENTIFICATION</scope>
</reference>
<evidence type="ECO:0000313" key="1">
    <source>
        <dbReference type="Proteomes" id="UP000887580"/>
    </source>
</evidence>
<dbReference type="Proteomes" id="UP000887580">
    <property type="component" value="Unplaced"/>
</dbReference>
<accession>A0AC35GEK0</accession>
<name>A0AC35GEK0_9BILA</name>
<organism evidence="1 2">
    <name type="scientific">Panagrolaimus sp. PS1159</name>
    <dbReference type="NCBI Taxonomy" id="55785"/>
    <lineage>
        <taxon>Eukaryota</taxon>
        <taxon>Metazoa</taxon>
        <taxon>Ecdysozoa</taxon>
        <taxon>Nematoda</taxon>
        <taxon>Chromadorea</taxon>
        <taxon>Rhabditida</taxon>
        <taxon>Tylenchina</taxon>
        <taxon>Panagrolaimomorpha</taxon>
        <taxon>Panagrolaimoidea</taxon>
        <taxon>Panagrolaimidae</taxon>
        <taxon>Panagrolaimus</taxon>
    </lineage>
</organism>
<evidence type="ECO:0000313" key="2">
    <source>
        <dbReference type="WBParaSite" id="PS1159_v2.g4186.t1"/>
    </source>
</evidence>
<sequence>MVSHLLGDAFSPYLVGLIADGIRGGHGLTPDALTKYTALEYALFVPNFFLILSGACYLLASFFVTDDAENCFLEIHRGQNRRAEIIGESYSHEETEEFPIVNAIVNAPIDIQTETQNPSTVIVASDPIDINDRNPLIRPQ</sequence>
<dbReference type="WBParaSite" id="PS1159_v2.g4186.t1">
    <property type="protein sequence ID" value="PS1159_v2.g4186.t1"/>
    <property type="gene ID" value="PS1159_v2.g4186"/>
</dbReference>